<evidence type="ECO:0000259" key="2">
    <source>
        <dbReference type="Pfam" id="PF12867"/>
    </source>
</evidence>
<dbReference type="RefSeq" id="WP_234864973.1">
    <property type="nucleotide sequence ID" value="NZ_JAKEVY010000002.1"/>
</dbReference>
<evidence type="ECO:0000313" key="4">
    <source>
        <dbReference type="Proteomes" id="UP001200145"/>
    </source>
</evidence>
<keyword evidence="4" id="KW-1185">Reference proteome</keyword>
<protein>
    <submittedName>
        <fullName evidence="3">DinB family protein</fullName>
    </submittedName>
</protein>
<gene>
    <name evidence="3" type="ORF">L0U88_06955</name>
</gene>
<dbReference type="Pfam" id="PF12867">
    <property type="entry name" value="DinB_2"/>
    <property type="match status" value="1"/>
</dbReference>
<dbReference type="Proteomes" id="UP001200145">
    <property type="component" value="Unassembled WGS sequence"/>
</dbReference>
<proteinExistence type="predicted"/>
<feature type="signal peptide" evidence="1">
    <location>
        <begin position="1"/>
        <end position="20"/>
    </location>
</feature>
<accession>A0ABS9BFI3</accession>
<dbReference type="EMBL" id="JAKEVY010000002">
    <property type="protein sequence ID" value="MCF1714362.1"/>
    <property type="molecule type" value="Genomic_DNA"/>
</dbReference>
<feature type="chain" id="PRO_5045169045" evidence="1">
    <location>
        <begin position="21"/>
        <end position="202"/>
    </location>
</feature>
<evidence type="ECO:0000313" key="3">
    <source>
        <dbReference type="EMBL" id="MCF1714362.1"/>
    </source>
</evidence>
<comment type="caution">
    <text evidence="3">The sequence shown here is derived from an EMBL/GenBank/DDBJ whole genome shotgun (WGS) entry which is preliminary data.</text>
</comment>
<keyword evidence="1" id="KW-0732">Signal</keyword>
<dbReference type="InterPro" id="IPR024775">
    <property type="entry name" value="DinB-like"/>
</dbReference>
<dbReference type="InterPro" id="IPR034660">
    <property type="entry name" value="DinB/YfiT-like"/>
</dbReference>
<reference evidence="3 4" key="1">
    <citation type="submission" date="2022-01" db="EMBL/GenBank/DDBJ databases">
        <title>Flavihumibacter sp. nov., isolated from sediment of a river.</title>
        <authorList>
            <person name="Liu H."/>
        </authorList>
    </citation>
    <scope>NUCLEOTIDE SEQUENCE [LARGE SCALE GENOMIC DNA]</scope>
    <source>
        <strain evidence="3 4">RY-1</strain>
    </source>
</reference>
<name>A0ABS9BFI3_9BACT</name>
<organism evidence="3 4">
    <name type="scientific">Flavihumibacter fluminis</name>
    <dbReference type="NCBI Taxonomy" id="2909236"/>
    <lineage>
        <taxon>Bacteria</taxon>
        <taxon>Pseudomonadati</taxon>
        <taxon>Bacteroidota</taxon>
        <taxon>Chitinophagia</taxon>
        <taxon>Chitinophagales</taxon>
        <taxon>Chitinophagaceae</taxon>
        <taxon>Flavihumibacter</taxon>
    </lineage>
</organism>
<sequence>MKKISCLLALVTLFSFTSIAPDPISDADRAQLVAQLESTRDLLLKTVEGLSEEQFNYRAAEGKWTVLECLEHITLSESALMGWVQQSLQTPADPSKRSEVKVSDADLLEKTPDRSQKFNAPEMLQPKGSQQNAAALLKTYQEARVKTLEYAKTTKDDLRNHFIQHPAFGTIDTYQGLLMLSAHSKRHTLQMQEVKANANFPK</sequence>
<dbReference type="Gene3D" id="1.20.120.450">
    <property type="entry name" value="dinb family like domain"/>
    <property type="match status" value="1"/>
</dbReference>
<evidence type="ECO:0000256" key="1">
    <source>
        <dbReference type="SAM" id="SignalP"/>
    </source>
</evidence>
<feature type="domain" description="DinB-like" evidence="2">
    <location>
        <begin position="35"/>
        <end position="191"/>
    </location>
</feature>
<dbReference type="SUPFAM" id="SSF109854">
    <property type="entry name" value="DinB/YfiT-like putative metalloenzymes"/>
    <property type="match status" value="1"/>
</dbReference>